<dbReference type="SUPFAM" id="SSF52402">
    <property type="entry name" value="Adenine nucleotide alpha hydrolases-like"/>
    <property type="match status" value="1"/>
</dbReference>
<evidence type="ECO:0000256" key="1">
    <source>
        <dbReference type="ARBA" id="ARBA00000900"/>
    </source>
</evidence>
<dbReference type="GO" id="GO:0005524">
    <property type="term" value="F:ATP binding"/>
    <property type="evidence" value="ECO:0007669"/>
    <property type="project" value="InterPro"/>
</dbReference>
<dbReference type="Pfam" id="PF04564">
    <property type="entry name" value="U-box"/>
    <property type="match status" value="2"/>
</dbReference>
<comment type="caution">
    <text evidence="10">The sequence shown here is derived from an EMBL/GenBank/DDBJ whole genome shotgun (WGS) entry which is preliminary data.</text>
</comment>
<evidence type="ECO:0000256" key="6">
    <source>
        <dbReference type="ARBA" id="ARBA00022786"/>
    </source>
</evidence>
<feature type="domain" description="U-box" evidence="9">
    <location>
        <begin position="677"/>
        <end position="750"/>
    </location>
</feature>
<proteinExistence type="predicted"/>
<evidence type="ECO:0000256" key="4">
    <source>
        <dbReference type="ARBA" id="ARBA00012483"/>
    </source>
</evidence>
<dbReference type="GO" id="GO:0016567">
    <property type="term" value="P:protein ubiquitination"/>
    <property type="evidence" value="ECO:0007669"/>
    <property type="project" value="InterPro"/>
</dbReference>
<evidence type="ECO:0000256" key="5">
    <source>
        <dbReference type="ARBA" id="ARBA00022679"/>
    </source>
</evidence>
<dbReference type="SUPFAM" id="SSF56112">
    <property type="entry name" value="Protein kinase-like (PK-like)"/>
    <property type="match status" value="2"/>
</dbReference>
<dbReference type="CDD" id="cd16655">
    <property type="entry name" value="RING-Ubox_WDSUB1-like"/>
    <property type="match status" value="2"/>
</dbReference>
<keyword evidence="11" id="KW-1185">Reference proteome</keyword>
<dbReference type="InterPro" id="IPR051348">
    <property type="entry name" value="U-box_ubiquitin_ligases"/>
</dbReference>
<evidence type="ECO:0000256" key="2">
    <source>
        <dbReference type="ARBA" id="ARBA00003861"/>
    </source>
</evidence>
<name>A0AAV6K438_9ERIC</name>
<dbReference type="SMART" id="SM00504">
    <property type="entry name" value="Ubox"/>
    <property type="match status" value="2"/>
</dbReference>
<dbReference type="InterPro" id="IPR003613">
    <property type="entry name" value="Ubox_domain"/>
</dbReference>
<dbReference type="InterPro" id="IPR014729">
    <property type="entry name" value="Rossmann-like_a/b/a_fold"/>
</dbReference>
<dbReference type="PROSITE" id="PS51698">
    <property type="entry name" value="U_BOX"/>
    <property type="match status" value="2"/>
</dbReference>
<dbReference type="InterPro" id="IPR008271">
    <property type="entry name" value="Ser/Thr_kinase_AS"/>
</dbReference>
<sequence length="1480" mass="166778">MTTVAVAVKGGGGSLGESGSRWAVQWAVENLMPDANRFILIHVVPPISTSISTPSGDAIPIEQLDAHEVETYMQDTKLAFQDIFLPFTKLCKRKGIETLVLEGDNPASALLKYVTDFGVSSLVLGSCSSSFITSKVKDSSVTLAVLKNAPETCKIYVVPIHKLLNPPATPLSIHEKSSRHRSFNQRGSSSLPNYEIHGDHYYSSVDWEVNDIASSVSEPSDHWNSIAIGHQRYPNQNMASSILEIEATNEGSSVASTETKQSDVQAQVEELGLEFTNTVGMYNRALEGLVLGKNEVPFLSSKSLEEARQVNAALKREEIYKKIAAEEKSKHSEAMKEIETARNLFPKEAYERHIAEMKGLKESVEKKKTMDPHLSNERRYKTYTRDEIEMATDSFSETKMIGEGSYWNVYRCDLDQTPVAVKVLHSYASEKKKKFLTEIEALCQLRHPHIVLLLGACPEIGCLVFEYMENGSLEDFVSDQSSRHPLPWFVRFRVAFEVACGLAFLHKSKRHPTIHRDLKPGNIFLDRNYVSKIGDVGLAKLVSDVMPDNITEDGEPVIPGTLYYMDPDYQRTGTIRPKSDLYAFGVVVLQLISAQHPYGLSFKFETALSNGSLFDILDKSIPDWPLAEVEELAQMALRCSRLRCTDRPDLETEVLPLLKKLANIANATPRVQSNSIHAPNEYFCPILQEVMEDPYIAADGFTYEHRAIKAWLDRHSLSPVTKLRLQHKVLIQNHTLRRAIEDWSFEIRSFVEYMELSTVTVDSDRALLPPLTVAVAFEGGGRVGNRRRGAVWWAAPENLMHYADRFLLVHVTPSIPSIPTPRNFFSPLNFVEDESSSRHECFDQRDCSSVRIYELNGCHYSSCVDFEVNDASSSMSDLSHLNSIAIAQRRYPNHFGSYQERNHQNSGKGILLEIEPINEYPFKASTETKQSDVQVEAEQLSLELMNTGGMYNRAFDDLVHGQNEVPFLSSRQVHADLQGEQVYKKIAAEEKGKHSEATKENEMGRNLFPKEAYEKHIAEMKALKESMEQKNTMDALLSNDGRYKRYTRDEIEIATESFSETKMIGEGLCGKVYRCDLDQTPVAVKVLHSHASEKKEEFLTEIEALCQLRHPHIVLLLGACPEIGCLVFEYMENGSLEDFVSDQSSRHPLPWFVRFRVAFEVACGLSFLHNSKPNPIIHRDLKPGNIFLDRNYVSKIGEVGFAKLISDVAPDNITEDGEPLIPGTLYYMDPDYQRTRTIRPKSDLYAFGVIVLQLLAAQHPYGLSFKFENALSNGLLPDILDKSIPDWPLAEAEELAQMALKCSRVRCRDRPDLETEVLPLLKKLVDMADATARVQIRNTPIIDAPNQYFCPILQEVMEDPYIAADGFTYEFRAIKAWLKRHSLSPVTKLYVVYLHLQSFYMYNAPSLIGKLSIAMVGRQALQPQFHGLGLTSSSPPSPIMTRFGPCSIWVVAKPKAIFGSARYGWGFKVDLFCTCEQFLL</sequence>
<dbReference type="GO" id="GO:0061630">
    <property type="term" value="F:ubiquitin protein ligase activity"/>
    <property type="evidence" value="ECO:0007669"/>
    <property type="project" value="UniProtKB-EC"/>
</dbReference>
<evidence type="ECO:0000256" key="7">
    <source>
        <dbReference type="SAM" id="Coils"/>
    </source>
</evidence>
<dbReference type="CDD" id="cd01989">
    <property type="entry name" value="USP_STK_Ubox_N"/>
    <property type="match status" value="1"/>
</dbReference>
<dbReference type="PANTHER" id="PTHR45647">
    <property type="entry name" value="OS02G0152300 PROTEIN"/>
    <property type="match status" value="1"/>
</dbReference>
<dbReference type="Pfam" id="PF07714">
    <property type="entry name" value="PK_Tyr_Ser-Thr"/>
    <property type="match status" value="2"/>
</dbReference>
<organism evidence="10 11">
    <name type="scientific">Rhododendron griersonianum</name>
    <dbReference type="NCBI Taxonomy" id="479676"/>
    <lineage>
        <taxon>Eukaryota</taxon>
        <taxon>Viridiplantae</taxon>
        <taxon>Streptophyta</taxon>
        <taxon>Embryophyta</taxon>
        <taxon>Tracheophyta</taxon>
        <taxon>Spermatophyta</taxon>
        <taxon>Magnoliopsida</taxon>
        <taxon>eudicotyledons</taxon>
        <taxon>Gunneridae</taxon>
        <taxon>Pentapetalae</taxon>
        <taxon>asterids</taxon>
        <taxon>Ericales</taxon>
        <taxon>Ericaceae</taxon>
        <taxon>Ericoideae</taxon>
        <taxon>Rhodoreae</taxon>
        <taxon>Rhododendron</taxon>
    </lineage>
</organism>
<dbReference type="SUPFAM" id="SSF57850">
    <property type="entry name" value="RING/U-box"/>
    <property type="match status" value="2"/>
</dbReference>
<evidence type="ECO:0000256" key="3">
    <source>
        <dbReference type="ARBA" id="ARBA00004906"/>
    </source>
</evidence>
<protein>
    <recommendedName>
        <fullName evidence="4">RING-type E3 ubiquitin transferase</fullName>
        <ecNumber evidence="4">2.3.2.27</ecNumber>
    </recommendedName>
</protein>
<dbReference type="GO" id="GO:0004672">
    <property type="term" value="F:protein kinase activity"/>
    <property type="evidence" value="ECO:0007669"/>
    <property type="project" value="InterPro"/>
</dbReference>
<accession>A0AAV6K438</accession>
<reference evidence="10" key="1">
    <citation type="submission" date="2020-08" db="EMBL/GenBank/DDBJ databases">
        <title>Plant Genome Project.</title>
        <authorList>
            <person name="Zhang R.-G."/>
        </authorList>
    </citation>
    <scope>NUCLEOTIDE SEQUENCE</scope>
    <source>
        <strain evidence="10">WSP0</strain>
        <tissue evidence="10">Leaf</tissue>
    </source>
</reference>
<dbReference type="Gene3D" id="3.30.40.10">
    <property type="entry name" value="Zinc/RING finger domain, C3HC4 (zinc finger)"/>
    <property type="match status" value="2"/>
</dbReference>
<dbReference type="InterPro" id="IPR013083">
    <property type="entry name" value="Znf_RING/FYVE/PHD"/>
</dbReference>
<dbReference type="InterPro" id="IPR001245">
    <property type="entry name" value="Ser-Thr/Tyr_kinase_cat_dom"/>
</dbReference>
<gene>
    <name evidence="10" type="ORF">RHGRI_012983</name>
</gene>
<dbReference type="Gene3D" id="3.30.200.20">
    <property type="entry name" value="Phosphorylase Kinase, domain 1"/>
    <property type="match status" value="2"/>
</dbReference>
<dbReference type="PROSITE" id="PS00108">
    <property type="entry name" value="PROTEIN_KINASE_ST"/>
    <property type="match status" value="1"/>
</dbReference>
<feature type="domain" description="U-box" evidence="9">
    <location>
        <begin position="1343"/>
        <end position="1389"/>
    </location>
</feature>
<feature type="domain" description="Protein kinase" evidence="8">
    <location>
        <begin position="395"/>
        <end position="683"/>
    </location>
</feature>
<dbReference type="PROSITE" id="PS50011">
    <property type="entry name" value="PROTEIN_KINASE_DOM"/>
    <property type="match status" value="2"/>
</dbReference>
<dbReference type="InterPro" id="IPR011009">
    <property type="entry name" value="Kinase-like_dom_sf"/>
</dbReference>
<dbReference type="Gene3D" id="1.10.510.10">
    <property type="entry name" value="Transferase(Phosphotransferase) domain 1"/>
    <property type="match status" value="2"/>
</dbReference>
<dbReference type="PANTHER" id="PTHR45647:SF65">
    <property type="entry name" value="U-BOX DOMAIN-CONTAINING PROTEIN KINASE FAMILY PROTEIN"/>
    <property type="match status" value="1"/>
</dbReference>
<dbReference type="EMBL" id="JACTNZ010000005">
    <property type="protein sequence ID" value="KAG5547145.1"/>
    <property type="molecule type" value="Genomic_DNA"/>
</dbReference>
<comment type="function">
    <text evidence="2">Functions as an E3 ubiquitin ligase.</text>
</comment>
<evidence type="ECO:0000259" key="8">
    <source>
        <dbReference type="PROSITE" id="PS50011"/>
    </source>
</evidence>
<evidence type="ECO:0000259" key="9">
    <source>
        <dbReference type="PROSITE" id="PS51698"/>
    </source>
</evidence>
<evidence type="ECO:0000313" key="11">
    <source>
        <dbReference type="Proteomes" id="UP000823749"/>
    </source>
</evidence>
<evidence type="ECO:0000313" key="10">
    <source>
        <dbReference type="EMBL" id="KAG5547145.1"/>
    </source>
</evidence>
<comment type="catalytic activity">
    <reaction evidence="1">
        <text>S-ubiquitinyl-[E2 ubiquitin-conjugating enzyme]-L-cysteine + [acceptor protein]-L-lysine = [E2 ubiquitin-conjugating enzyme]-L-cysteine + N(6)-ubiquitinyl-[acceptor protein]-L-lysine.</text>
        <dbReference type="EC" id="2.3.2.27"/>
    </reaction>
</comment>
<feature type="coiled-coil region" evidence="7">
    <location>
        <begin position="324"/>
        <end position="367"/>
    </location>
</feature>
<dbReference type="Proteomes" id="UP000823749">
    <property type="component" value="Chromosome 5"/>
</dbReference>
<dbReference type="EC" id="2.3.2.27" evidence="4"/>
<keyword evidence="7" id="KW-0175">Coiled coil</keyword>
<dbReference type="SMART" id="SM00220">
    <property type="entry name" value="S_TKc"/>
    <property type="match status" value="2"/>
</dbReference>
<keyword evidence="6" id="KW-0833">Ubl conjugation pathway</keyword>
<dbReference type="InterPro" id="IPR000719">
    <property type="entry name" value="Prot_kinase_dom"/>
</dbReference>
<dbReference type="Gene3D" id="3.40.50.620">
    <property type="entry name" value="HUPs"/>
    <property type="match status" value="1"/>
</dbReference>
<keyword evidence="5" id="KW-0808">Transferase</keyword>
<comment type="pathway">
    <text evidence="3">Protein modification; protein ubiquitination.</text>
</comment>
<feature type="domain" description="Protein kinase" evidence="8">
    <location>
        <begin position="1058"/>
        <end position="1349"/>
    </location>
</feature>